<dbReference type="InterPro" id="IPR005302">
    <property type="entry name" value="MoCF_Sase_C"/>
</dbReference>
<evidence type="ECO:0000313" key="2">
    <source>
        <dbReference type="EMBL" id="UZJ24189.1"/>
    </source>
</evidence>
<evidence type="ECO:0000259" key="1">
    <source>
        <dbReference type="PROSITE" id="PS51340"/>
    </source>
</evidence>
<gene>
    <name evidence="2" type="ORF">RHODO2019_13625</name>
</gene>
<dbReference type="PANTHER" id="PTHR36930">
    <property type="entry name" value="METAL-SULFUR CLUSTER BIOSYNTHESIS PROTEINS YUAD-RELATED"/>
    <property type="match status" value="1"/>
</dbReference>
<dbReference type="PANTHER" id="PTHR36930:SF1">
    <property type="entry name" value="MOSC DOMAIN-CONTAINING PROTEIN"/>
    <property type="match status" value="1"/>
</dbReference>
<dbReference type="Proteomes" id="UP001164965">
    <property type="component" value="Chromosome"/>
</dbReference>
<accession>A0ABY6NXR4</accession>
<organism evidence="2 3">
    <name type="scientific">Rhodococcus antarcticus</name>
    <dbReference type="NCBI Taxonomy" id="2987751"/>
    <lineage>
        <taxon>Bacteria</taxon>
        <taxon>Bacillati</taxon>
        <taxon>Actinomycetota</taxon>
        <taxon>Actinomycetes</taxon>
        <taxon>Mycobacteriales</taxon>
        <taxon>Nocardiaceae</taxon>
        <taxon>Rhodococcus</taxon>
    </lineage>
</organism>
<protein>
    <submittedName>
        <fullName evidence="2">MOSC domain-containing protein</fullName>
    </submittedName>
</protein>
<dbReference type="EMBL" id="CP110615">
    <property type="protein sequence ID" value="UZJ24189.1"/>
    <property type="molecule type" value="Genomic_DNA"/>
</dbReference>
<feature type="domain" description="MOSC" evidence="1">
    <location>
        <begin position="41"/>
        <end position="177"/>
    </location>
</feature>
<keyword evidence="3" id="KW-1185">Reference proteome</keyword>
<dbReference type="RefSeq" id="WP_265382296.1">
    <property type="nucleotide sequence ID" value="NZ_CP110615.1"/>
</dbReference>
<name>A0ABY6NXR4_9NOCA</name>
<dbReference type="InterPro" id="IPR011037">
    <property type="entry name" value="Pyrv_Knase-like_insert_dom_sf"/>
</dbReference>
<sequence>MGVLQPAPSSLPVEVVALVVSAAHRCQGRPRDGIAARPAGAPPERRATVRVEAGRGIVGDRYAGRPAHRDAAVTLIGVEDLEAVADELGVPRFDPALARRNVVLRGVDVGSLRGREVSIDCGDGVVRLLARRAANPCAWMDVLLAPGAHRALRGRGGLRCEPLGTGVLRVGPARLVIGPPAAG</sequence>
<proteinExistence type="predicted"/>
<dbReference type="Pfam" id="PF03473">
    <property type="entry name" value="MOSC"/>
    <property type="match status" value="1"/>
</dbReference>
<dbReference type="InterPro" id="IPR052716">
    <property type="entry name" value="MOSC_domain"/>
</dbReference>
<reference evidence="2" key="1">
    <citation type="submission" date="2022-10" db="EMBL/GenBank/DDBJ databases">
        <title>Rhodococcus sp.75.</title>
        <authorList>
            <person name="Sun M."/>
        </authorList>
    </citation>
    <scope>NUCLEOTIDE SEQUENCE</scope>
    <source>
        <strain evidence="2">75</strain>
    </source>
</reference>
<evidence type="ECO:0000313" key="3">
    <source>
        <dbReference type="Proteomes" id="UP001164965"/>
    </source>
</evidence>
<dbReference type="PROSITE" id="PS51340">
    <property type="entry name" value="MOSC"/>
    <property type="match status" value="1"/>
</dbReference>
<dbReference type="Gene3D" id="2.40.33.20">
    <property type="entry name" value="PK beta-barrel domain-like"/>
    <property type="match status" value="1"/>
</dbReference>
<dbReference type="SUPFAM" id="SSF50800">
    <property type="entry name" value="PK beta-barrel domain-like"/>
    <property type="match status" value="1"/>
</dbReference>